<keyword evidence="2" id="KW-0813">Transport</keyword>
<dbReference type="GO" id="GO:0009279">
    <property type="term" value="C:cell outer membrane"/>
    <property type="evidence" value="ECO:0007669"/>
    <property type="project" value="UniProtKB-SubCell"/>
</dbReference>
<evidence type="ECO:0000256" key="5">
    <source>
        <dbReference type="ARBA" id="ARBA00022729"/>
    </source>
</evidence>
<dbReference type="Pfam" id="PF07715">
    <property type="entry name" value="Plug"/>
    <property type="match status" value="1"/>
</dbReference>
<reference evidence="13" key="1">
    <citation type="submission" date="2018-06" db="EMBL/GenBank/DDBJ databases">
        <authorList>
            <person name="Zhirakovskaya E."/>
        </authorList>
    </citation>
    <scope>NUCLEOTIDE SEQUENCE</scope>
</reference>
<evidence type="ECO:0000256" key="4">
    <source>
        <dbReference type="ARBA" id="ARBA00022692"/>
    </source>
</evidence>
<feature type="domain" description="TonB-dependent receptor plug" evidence="12">
    <location>
        <begin position="51"/>
        <end position="158"/>
    </location>
</feature>
<dbReference type="PANTHER" id="PTHR32552:SF81">
    <property type="entry name" value="TONB-DEPENDENT OUTER MEMBRANE RECEPTOR"/>
    <property type="match status" value="1"/>
</dbReference>
<evidence type="ECO:0000256" key="2">
    <source>
        <dbReference type="ARBA" id="ARBA00022448"/>
    </source>
</evidence>
<dbReference type="InterPro" id="IPR036942">
    <property type="entry name" value="Beta-barrel_TonB_sf"/>
</dbReference>
<keyword evidence="8" id="KW-0798">TonB box</keyword>
<evidence type="ECO:0000259" key="12">
    <source>
        <dbReference type="Pfam" id="PF07715"/>
    </source>
</evidence>
<dbReference type="InterPro" id="IPR010917">
    <property type="entry name" value="TonB_rcpt_CS"/>
</dbReference>
<keyword evidence="9" id="KW-0472">Membrane</keyword>
<dbReference type="InterPro" id="IPR012910">
    <property type="entry name" value="Plug_dom"/>
</dbReference>
<dbReference type="Pfam" id="PF00593">
    <property type="entry name" value="TonB_dep_Rec_b-barrel"/>
    <property type="match status" value="1"/>
</dbReference>
<keyword evidence="3" id="KW-0410">Iron transport</keyword>
<evidence type="ECO:0000256" key="1">
    <source>
        <dbReference type="ARBA" id="ARBA00004571"/>
    </source>
</evidence>
<organism evidence="13">
    <name type="scientific">hydrothermal vent metagenome</name>
    <dbReference type="NCBI Taxonomy" id="652676"/>
    <lineage>
        <taxon>unclassified sequences</taxon>
        <taxon>metagenomes</taxon>
        <taxon>ecological metagenomes</taxon>
    </lineage>
</organism>
<evidence type="ECO:0000256" key="9">
    <source>
        <dbReference type="ARBA" id="ARBA00023136"/>
    </source>
</evidence>
<dbReference type="Gene3D" id="2.40.170.20">
    <property type="entry name" value="TonB-dependent receptor, beta-barrel domain"/>
    <property type="match status" value="1"/>
</dbReference>
<dbReference type="PANTHER" id="PTHR32552">
    <property type="entry name" value="FERRICHROME IRON RECEPTOR-RELATED"/>
    <property type="match status" value="1"/>
</dbReference>
<keyword evidence="5" id="KW-0732">Signal</keyword>
<dbReference type="InterPro" id="IPR000531">
    <property type="entry name" value="Beta-barrel_TonB"/>
</dbReference>
<name>A0A3B0RT93_9ZZZZ</name>
<protein>
    <submittedName>
        <fullName evidence="13">TonB-dependent receptor</fullName>
    </submittedName>
</protein>
<evidence type="ECO:0000256" key="3">
    <source>
        <dbReference type="ARBA" id="ARBA00022496"/>
    </source>
</evidence>
<accession>A0A3B0RT93</accession>
<evidence type="ECO:0000256" key="7">
    <source>
        <dbReference type="ARBA" id="ARBA00023065"/>
    </source>
</evidence>
<keyword evidence="7" id="KW-0406">Ion transport</keyword>
<keyword evidence="13" id="KW-0675">Receptor</keyword>
<dbReference type="InterPro" id="IPR039426">
    <property type="entry name" value="TonB-dep_rcpt-like"/>
</dbReference>
<dbReference type="PROSITE" id="PS01156">
    <property type="entry name" value="TONB_DEPENDENT_REC_2"/>
    <property type="match status" value="1"/>
</dbReference>
<dbReference type="SUPFAM" id="SSF56935">
    <property type="entry name" value="Porins"/>
    <property type="match status" value="1"/>
</dbReference>
<comment type="subcellular location">
    <subcellularLocation>
        <location evidence="1">Cell outer membrane</location>
        <topology evidence="1">Multi-pass membrane protein</topology>
    </subcellularLocation>
</comment>
<dbReference type="AlphaFoldDB" id="A0A3B0RT93"/>
<keyword evidence="6" id="KW-0408">Iron</keyword>
<keyword evidence="4" id="KW-0812">Transmembrane</keyword>
<sequence length="773" mass="84242">MLDLDKKKMSRKAMLAVAAAPCALAIAMPTANAQVFKDEIIVTATKREESAQDVGISVTALSGEQIRALGYTNAQQVTAMAPGVSTIQPNGESNYAVAIRGAANSDFTTNVESPVALYVDEVYISQSSGSGFQLFDTERVEVLRGPQGTLFGRNATGGLIHYISVKPQDEFGGYASVSYGRFNRVRTQGALNVPLNENLAARVSFTTNQGDGYVTNRNRPDRNLNNANDFAGRVQVLYEPSDNFDVLFSARYGKQDIRTGFFEYVSAPLPTGVPQPTSPNPSLGGYVDLDGDVFAGSYDFPGRNLLETWSGTITANLDLGGAKLTSITDYRSVERDYIEDSDASPVNYFNFFLTTDAEQFSQEFRLAGEKDKLSWLAGAYFIDIQIDDSNGAIAQGFIDEFLGLVDPASVGAFNGVDNPYSQSTTSISGFGQIDYQLSDKLSITLGGRYTFESKDFVYNNNGVLFDDAAVSGLDPRTQLIVPDLVPSVRGDQSNNMWSARAVLNYHATDNLLIYGGWNRGVRGGGFNAPILPGITDVTFFSYAPETLNSYEVGFKADFANGRARINGSGYYYDYNNYQAFSIIGLDTFTLNANSENYGFELEFQASPVDGLDMLFGVGYIDANVSGVPGVNADAFDSGGNLIIPAFRSGDIRPVQTPKWNLNGLLRYAIPISAWNGNLALQGDFQYRSEHFFNLTALPAATENGYAVINGSVAWIPEDQPWDLRFAVSNLTDEEYLVQTFDLSGTLASGGFFGMIEQYYGRPRMWSVTLNVDF</sequence>
<gene>
    <name evidence="13" type="ORF">MNBD_ALPHA05-1460</name>
</gene>
<evidence type="ECO:0000256" key="10">
    <source>
        <dbReference type="ARBA" id="ARBA00023237"/>
    </source>
</evidence>
<keyword evidence="10" id="KW-0998">Cell outer membrane</keyword>
<dbReference type="EMBL" id="UOEH01000215">
    <property type="protein sequence ID" value="VAV96974.1"/>
    <property type="molecule type" value="Genomic_DNA"/>
</dbReference>
<dbReference type="PROSITE" id="PS52016">
    <property type="entry name" value="TONB_DEPENDENT_REC_3"/>
    <property type="match status" value="1"/>
</dbReference>
<evidence type="ECO:0000313" key="13">
    <source>
        <dbReference type="EMBL" id="VAV96974.1"/>
    </source>
</evidence>
<proteinExistence type="predicted"/>
<feature type="domain" description="TonB-dependent receptor-like beta-barrel" evidence="11">
    <location>
        <begin position="281"/>
        <end position="730"/>
    </location>
</feature>
<dbReference type="GO" id="GO:0006826">
    <property type="term" value="P:iron ion transport"/>
    <property type="evidence" value="ECO:0007669"/>
    <property type="project" value="UniProtKB-KW"/>
</dbReference>
<evidence type="ECO:0000256" key="8">
    <source>
        <dbReference type="ARBA" id="ARBA00023077"/>
    </source>
</evidence>
<evidence type="ECO:0000259" key="11">
    <source>
        <dbReference type="Pfam" id="PF00593"/>
    </source>
</evidence>
<evidence type="ECO:0000256" key="6">
    <source>
        <dbReference type="ARBA" id="ARBA00023004"/>
    </source>
</evidence>